<feature type="region of interest" description="Disordered" evidence="5">
    <location>
        <begin position="175"/>
        <end position="194"/>
    </location>
</feature>
<dbReference type="PANTHER" id="PTHR40394:SF2">
    <property type="entry name" value="QUINOL:CYTOCHROME C OXIDOREDUCTASE MEMBRANE PROTEIN"/>
    <property type="match status" value="1"/>
</dbReference>
<dbReference type="SUPFAM" id="SSF46626">
    <property type="entry name" value="Cytochrome c"/>
    <property type="match status" value="1"/>
</dbReference>
<dbReference type="PANTHER" id="PTHR40394">
    <property type="entry name" value="LIPOPROTEIN-RELATED"/>
    <property type="match status" value="1"/>
</dbReference>
<evidence type="ECO:0000256" key="2">
    <source>
        <dbReference type="ARBA" id="ARBA00022723"/>
    </source>
</evidence>
<organism evidence="7 8">
    <name type="scientific">Tangfeifania diversioriginum</name>
    <dbReference type="NCBI Taxonomy" id="1168035"/>
    <lineage>
        <taxon>Bacteria</taxon>
        <taxon>Pseudomonadati</taxon>
        <taxon>Bacteroidota</taxon>
        <taxon>Bacteroidia</taxon>
        <taxon>Marinilabiliales</taxon>
        <taxon>Prolixibacteraceae</taxon>
        <taxon>Tangfeifania</taxon>
    </lineage>
</organism>
<keyword evidence="1 4" id="KW-0349">Heme</keyword>
<accession>A0A1M6BFF6</accession>
<dbReference type="GO" id="GO:0020037">
    <property type="term" value="F:heme binding"/>
    <property type="evidence" value="ECO:0007669"/>
    <property type="project" value="InterPro"/>
</dbReference>
<dbReference type="STRING" id="1168035.SAMN05444280_102201"/>
<feature type="domain" description="Cytochrome c" evidence="6">
    <location>
        <begin position="87"/>
        <end position="174"/>
    </location>
</feature>
<keyword evidence="3 4" id="KW-0408">Iron</keyword>
<evidence type="ECO:0000313" key="8">
    <source>
        <dbReference type="Proteomes" id="UP000184050"/>
    </source>
</evidence>
<dbReference type="PROSITE" id="PS51007">
    <property type="entry name" value="CYTC"/>
    <property type="match status" value="1"/>
</dbReference>
<gene>
    <name evidence="7" type="ORF">SAMN05444280_102201</name>
</gene>
<name>A0A1M6BFF6_9BACT</name>
<reference evidence="7 8" key="1">
    <citation type="submission" date="2016-11" db="EMBL/GenBank/DDBJ databases">
        <authorList>
            <person name="Jaros S."/>
            <person name="Januszkiewicz K."/>
            <person name="Wedrychowicz H."/>
        </authorList>
    </citation>
    <scope>NUCLEOTIDE SEQUENCE [LARGE SCALE GENOMIC DNA]</scope>
    <source>
        <strain evidence="7 8">DSM 27063</strain>
    </source>
</reference>
<dbReference type="EMBL" id="FQZE01000002">
    <property type="protein sequence ID" value="SHI47445.1"/>
    <property type="molecule type" value="Genomic_DNA"/>
</dbReference>
<keyword evidence="8" id="KW-1185">Reference proteome</keyword>
<evidence type="ECO:0000313" key="7">
    <source>
        <dbReference type="EMBL" id="SHI47445.1"/>
    </source>
</evidence>
<proteinExistence type="predicted"/>
<dbReference type="GO" id="GO:0046872">
    <property type="term" value="F:metal ion binding"/>
    <property type="evidence" value="ECO:0007669"/>
    <property type="project" value="UniProtKB-KW"/>
</dbReference>
<feature type="compositionally biased region" description="Acidic residues" evidence="5">
    <location>
        <begin position="177"/>
        <end position="194"/>
    </location>
</feature>
<evidence type="ECO:0000256" key="3">
    <source>
        <dbReference type="ARBA" id="ARBA00023004"/>
    </source>
</evidence>
<sequence>MGVVVAMTFLMSCDEDRNEPGWSYFNDMEHSQAYETWSENPNMPEGKTMTGPVEGTVATHEYAFNFEKTPEDELKAATLANPLADDFDMDRAKQKYDQYCLMCHGENGDGQGHLFTSKKYPIPPSNYHDERAMNKTDGQLFHNIRAGFGVMGAHGPQLSVEDTWQLVNYIRHLQEEGVPESETPEPEEESESAE</sequence>
<dbReference type="InterPro" id="IPR036909">
    <property type="entry name" value="Cyt_c-like_dom_sf"/>
</dbReference>
<evidence type="ECO:0000256" key="1">
    <source>
        <dbReference type="ARBA" id="ARBA00022617"/>
    </source>
</evidence>
<dbReference type="AlphaFoldDB" id="A0A1M6BFF6"/>
<dbReference type="Pfam" id="PF13442">
    <property type="entry name" value="Cytochrome_CBB3"/>
    <property type="match status" value="1"/>
</dbReference>
<dbReference type="Gene3D" id="1.10.760.10">
    <property type="entry name" value="Cytochrome c-like domain"/>
    <property type="match status" value="1"/>
</dbReference>
<dbReference type="InterPro" id="IPR009056">
    <property type="entry name" value="Cyt_c-like_dom"/>
</dbReference>
<protein>
    <submittedName>
        <fullName evidence="7">Quinol:cytochrome c oxidoreductase monoheme cytochrome subunit</fullName>
    </submittedName>
</protein>
<evidence type="ECO:0000256" key="5">
    <source>
        <dbReference type="SAM" id="MobiDB-lite"/>
    </source>
</evidence>
<dbReference type="GO" id="GO:0009055">
    <property type="term" value="F:electron transfer activity"/>
    <property type="evidence" value="ECO:0007669"/>
    <property type="project" value="InterPro"/>
</dbReference>
<keyword evidence="2 4" id="KW-0479">Metal-binding</keyword>
<evidence type="ECO:0000256" key="4">
    <source>
        <dbReference type="PROSITE-ProRule" id="PRU00433"/>
    </source>
</evidence>
<evidence type="ECO:0000259" key="6">
    <source>
        <dbReference type="PROSITE" id="PS51007"/>
    </source>
</evidence>
<dbReference type="Proteomes" id="UP000184050">
    <property type="component" value="Unassembled WGS sequence"/>
</dbReference>